<dbReference type="RefSeq" id="WP_034682962.1">
    <property type="nucleotide sequence ID" value="NZ_CP023049.2"/>
</dbReference>
<reference evidence="1 2" key="1">
    <citation type="submission" date="2014-07" db="EMBL/GenBank/DDBJ databases">
        <title>Genome of Chryseobacterium piperi CTM.</title>
        <authorList>
            <person name="Pipes S.E."/>
            <person name="Stropko S.J."/>
            <person name="Newman J.D."/>
        </authorList>
    </citation>
    <scope>NUCLEOTIDE SEQUENCE [LARGE SCALE GENOMIC DNA]</scope>
    <source>
        <strain evidence="1 2">CTM</strain>
    </source>
</reference>
<dbReference type="AlphaFoldDB" id="A0A086BK39"/>
<keyword evidence="2" id="KW-1185">Reference proteome</keyword>
<dbReference type="OrthoDB" id="1273271at2"/>
<dbReference type="KEGG" id="cpip:CJF12_05810"/>
<organism evidence="1 2">
    <name type="scientific">Chryseobacterium piperi</name>
    <dbReference type="NCBI Taxonomy" id="558152"/>
    <lineage>
        <taxon>Bacteria</taxon>
        <taxon>Pseudomonadati</taxon>
        <taxon>Bacteroidota</taxon>
        <taxon>Flavobacteriia</taxon>
        <taxon>Flavobacteriales</taxon>
        <taxon>Weeksellaceae</taxon>
        <taxon>Chryseobacterium group</taxon>
        <taxon>Chryseobacterium</taxon>
    </lineage>
</organism>
<accession>A0A086BK39</accession>
<dbReference type="STRING" id="558152.IQ37_07025"/>
<evidence type="ECO:0000313" key="1">
    <source>
        <dbReference type="EMBL" id="KFF29303.1"/>
    </source>
</evidence>
<dbReference type="Proteomes" id="UP000028709">
    <property type="component" value="Unassembled WGS sequence"/>
</dbReference>
<dbReference type="GO" id="GO:0016853">
    <property type="term" value="F:isomerase activity"/>
    <property type="evidence" value="ECO:0007669"/>
    <property type="project" value="UniProtKB-KW"/>
</dbReference>
<sequence>MKKIFLAGTILMAQFCFSQKVMDAQVDIPKKKESLSEINKEKIALYNDRFSAFINALKSSSDRNIFDALLSDKVKVVVTDRVLKKLSDSIRLDHKMEVFQTGSQTLIDGEKYPMIQYRYSDDKASLPKNIITVLFEENGKIIGIKPSQKDE</sequence>
<comment type="caution">
    <text evidence="1">The sequence shown here is derived from an EMBL/GenBank/DDBJ whole genome shotgun (WGS) entry which is preliminary data.</text>
</comment>
<protein>
    <submittedName>
        <fullName evidence="1">Peptidylprolyl isomerase</fullName>
    </submittedName>
</protein>
<keyword evidence="1" id="KW-0413">Isomerase</keyword>
<gene>
    <name evidence="1" type="ORF">IQ37_07025</name>
</gene>
<evidence type="ECO:0000313" key="2">
    <source>
        <dbReference type="Proteomes" id="UP000028709"/>
    </source>
</evidence>
<proteinExistence type="predicted"/>
<dbReference type="eggNOG" id="ENOG502ZMGY">
    <property type="taxonomic scope" value="Bacteria"/>
</dbReference>
<name>A0A086BK39_9FLAO</name>
<dbReference type="EMBL" id="JPRJ01000008">
    <property type="protein sequence ID" value="KFF29303.1"/>
    <property type="molecule type" value="Genomic_DNA"/>
</dbReference>